<dbReference type="EnsemblPlants" id="evm.model.01.1837">
    <property type="protein sequence ID" value="cds.evm.model.01.1837"/>
    <property type="gene ID" value="evm.TU.01.1837"/>
</dbReference>
<reference evidence="1" key="2">
    <citation type="submission" date="2021-03" db="UniProtKB">
        <authorList>
            <consortium name="EnsemblPlants"/>
        </authorList>
    </citation>
    <scope>IDENTIFICATION</scope>
</reference>
<evidence type="ECO:0000313" key="2">
    <source>
        <dbReference type="Proteomes" id="UP000596661"/>
    </source>
</evidence>
<dbReference type="PANTHER" id="PTHR33022">
    <property type="entry name" value="DUF1985 DOMAIN-CONTAINING PROTEIN"/>
    <property type="match status" value="1"/>
</dbReference>
<dbReference type="Gramene" id="evm.model.01.1837">
    <property type="protein sequence ID" value="cds.evm.model.01.1837"/>
    <property type="gene ID" value="evm.TU.01.1837"/>
</dbReference>
<dbReference type="AlphaFoldDB" id="A0A803NIP3"/>
<dbReference type="PANTHER" id="PTHR33022:SF21">
    <property type="entry name" value="UBIQUITIN-LIKE PROTEASE FAMILY PROFILE DOMAIN-CONTAINING PROTEIN"/>
    <property type="match status" value="1"/>
</dbReference>
<accession>A0A803NIP3</accession>
<reference evidence="1" key="1">
    <citation type="submission" date="2018-11" db="EMBL/GenBank/DDBJ databases">
        <authorList>
            <person name="Grassa J C."/>
        </authorList>
    </citation>
    <scope>NUCLEOTIDE SEQUENCE [LARGE SCALE GENOMIC DNA]</scope>
</reference>
<proteinExistence type="predicted"/>
<keyword evidence="2" id="KW-1185">Reference proteome</keyword>
<evidence type="ECO:0000313" key="1">
    <source>
        <dbReference type="EnsemblPlants" id="cds.evm.model.01.1837"/>
    </source>
</evidence>
<dbReference type="Proteomes" id="UP000596661">
    <property type="component" value="Chromosome 1"/>
</dbReference>
<protein>
    <submittedName>
        <fullName evidence="1">Uncharacterized protein</fullName>
    </submittedName>
</protein>
<organism evidence="1 2">
    <name type="scientific">Cannabis sativa</name>
    <name type="common">Hemp</name>
    <name type="synonym">Marijuana</name>
    <dbReference type="NCBI Taxonomy" id="3483"/>
    <lineage>
        <taxon>Eukaryota</taxon>
        <taxon>Viridiplantae</taxon>
        <taxon>Streptophyta</taxon>
        <taxon>Embryophyta</taxon>
        <taxon>Tracheophyta</taxon>
        <taxon>Spermatophyta</taxon>
        <taxon>Magnoliopsida</taxon>
        <taxon>eudicotyledons</taxon>
        <taxon>Gunneridae</taxon>
        <taxon>Pentapetalae</taxon>
        <taxon>rosids</taxon>
        <taxon>fabids</taxon>
        <taxon>Rosales</taxon>
        <taxon>Cannabaceae</taxon>
        <taxon>Cannabis</taxon>
    </lineage>
</organism>
<name>A0A803NIP3_CANSA</name>
<sequence length="107" mass="12172">MSSGSQLAGDERSFKIVTYVKDHYALDDIFSGLVSPKLKANHCDAFVATFAEFFIHDKDVPKDFDIEIYRTRLAALLFAYGQRKNYKNIDSKDEKLNKSSKGAKDKK</sequence>
<dbReference type="EMBL" id="UZAU01000050">
    <property type="status" value="NOT_ANNOTATED_CDS"/>
    <property type="molecule type" value="Genomic_DNA"/>
</dbReference>